<dbReference type="Proteomes" id="UP001589865">
    <property type="component" value="Unassembled WGS sequence"/>
</dbReference>
<evidence type="ECO:0000313" key="7">
    <source>
        <dbReference type="Proteomes" id="UP001589865"/>
    </source>
</evidence>
<keyword evidence="4 5" id="KW-0472">Membrane</keyword>
<dbReference type="InterPro" id="IPR023380">
    <property type="entry name" value="DsbB-like_sf"/>
</dbReference>
<evidence type="ECO:0000256" key="5">
    <source>
        <dbReference type="SAM" id="Phobius"/>
    </source>
</evidence>
<dbReference type="Pfam" id="PF02600">
    <property type="entry name" value="DsbB"/>
    <property type="match status" value="1"/>
</dbReference>
<evidence type="ECO:0000256" key="1">
    <source>
        <dbReference type="ARBA" id="ARBA00004141"/>
    </source>
</evidence>
<dbReference type="Gene3D" id="1.20.1550.10">
    <property type="entry name" value="DsbB-like"/>
    <property type="match status" value="1"/>
</dbReference>
<comment type="caution">
    <text evidence="6">The sequence shown here is derived from an EMBL/GenBank/DDBJ whole genome shotgun (WGS) entry which is preliminary data.</text>
</comment>
<keyword evidence="7" id="KW-1185">Reference proteome</keyword>
<protein>
    <submittedName>
        <fullName evidence="6">Disulfide bond formation protein B</fullName>
    </submittedName>
</protein>
<dbReference type="EMBL" id="JBHLUN010000008">
    <property type="protein sequence ID" value="MFC0409022.1"/>
    <property type="molecule type" value="Genomic_DNA"/>
</dbReference>
<dbReference type="SUPFAM" id="SSF158442">
    <property type="entry name" value="DsbB-like"/>
    <property type="match status" value="1"/>
</dbReference>
<dbReference type="PIRSF" id="PIRSF033913">
    <property type="entry name" value="S-S_format_DsbB"/>
    <property type="match status" value="1"/>
</dbReference>
<dbReference type="RefSeq" id="WP_377044775.1">
    <property type="nucleotide sequence ID" value="NZ_JBHLUN010000008.1"/>
</dbReference>
<accession>A0ABV6JUN6</accession>
<feature type="transmembrane region" description="Helical" evidence="5">
    <location>
        <begin position="61"/>
        <end position="81"/>
    </location>
</feature>
<evidence type="ECO:0000256" key="3">
    <source>
        <dbReference type="ARBA" id="ARBA00022989"/>
    </source>
</evidence>
<name>A0ABV6JUN6_9PROT</name>
<dbReference type="InterPro" id="IPR024199">
    <property type="entry name" value="Uncharacterised_DsbB"/>
</dbReference>
<comment type="subcellular location">
    <subcellularLocation>
        <location evidence="1">Membrane</location>
        <topology evidence="1">Multi-pass membrane protein</topology>
    </subcellularLocation>
</comment>
<dbReference type="InterPro" id="IPR003752">
    <property type="entry name" value="DiS_bond_form_DsbB/BdbC"/>
</dbReference>
<feature type="transmembrane region" description="Helical" evidence="5">
    <location>
        <begin position="36"/>
        <end position="54"/>
    </location>
</feature>
<keyword evidence="3 5" id="KW-1133">Transmembrane helix</keyword>
<reference evidence="6 7" key="1">
    <citation type="submission" date="2024-09" db="EMBL/GenBank/DDBJ databases">
        <authorList>
            <person name="Sun Q."/>
            <person name="Mori K."/>
        </authorList>
    </citation>
    <scope>NUCLEOTIDE SEQUENCE [LARGE SCALE GENOMIC DNA]</scope>
    <source>
        <strain evidence="6 7">TBRC 5777</strain>
    </source>
</reference>
<evidence type="ECO:0000256" key="4">
    <source>
        <dbReference type="ARBA" id="ARBA00023136"/>
    </source>
</evidence>
<evidence type="ECO:0000313" key="6">
    <source>
        <dbReference type="EMBL" id="MFC0409022.1"/>
    </source>
</evidence>
<gene>
    <name evidence="6" type="ORF">ACFFGY_12230</name>
</gene>
<sequence length="160" mass="16830">MNRVPALTIAVLAAVAPLFALGTERFVGLAPCALCLWQRWPYWVAAALAVLAALTRGRWLLSLAGLAVLVSAGIAALHIGVEQGWWPSPLPSCQAPTATLGLSVDDMLKAMSAKPDKPCDAPSFLIPGLPVSMAQMNFVYAAVVGGLALRWSVQQGRRGV</sequence>
<keyword evidence="2 5" id="KW-0812">Transmembrane</keyword>
<feature type="transmembrane region" description="Helical" evidence="5">
    <location>
        <begin position="134"/>
        <end position="153"/>
    </location>
</feature>
<organism evidence="6 7">
    <name type="scientific">Roseomonas elaeocarpi</name>
    <dbReference type="NCBI Taxonomy" id="907779"/>
    <lineage>
        <taxon>Bacteria</taxon>
        <taxon>Pseudomonadati</taxon>
        <taxon>Pseudomonadota</taxon>
        <taxon>Alphaproteobacteria</taxon>
        <taxon>Acetobacterales</taxon>
        <taxon>Roseomonadaceae</taxon>
        <taxon>Roseomonas</taxon>
    </lineage>
</organism>
<evidence type="ECO:0000256" key="2">
    <source>
        <dbReference type="ARBA" id="ARBA00022692"/>
    </source>
</evidence>
<proteinExistence type="predicted"/>